<keyword evidence="3" id="KW-1185">Reference proteome</keyword>
<gene>
    <name evidence="2" type="ORF">HGP29_22245</name>
</gene>
<dbReference type="InterPro" id="IPR015943">
    <property type="entry name" value="WD40/YVTN_repeat-like_dom_sf"/>
</dbReference>
<dbReference type="EMBL" id="JABAIL010000008">
    <property type="protein sequence ID" value="NLR93939.1"/>
    <property type="molecule type" value="Genomic_DNA"/>
</dbReference>
<dbReference type="Pfam" id="PF13360">
    <property type="entry name" value="PQQ_2"/>
    <property type="match status" value="1"/>
</dbReference>
<dbReference type="SUPFAM" id="SSF50998">
    <property type="entry name" value="Quinoprotein alcohol dehydrogenase-like"/>
    <property type="match status" value="1"/>
</dbReference>
<dbReference type="AlphaFoldDB" id="A0A7X8SPF6"/>
<dbReference type="InterPro" id="IPR018391">
    <property type="entry name" value="PQQ_b-propeller_rpt"/>
</dbReference>
<organism evidence="2 3">
    <name type="scientific">Flammeovirga agarivorans</name>
    <dbReference type="NCBI Taxonomy" id="2726742"/>
    <lineage>
        <taxon>Bacteria</taxon>
        <taxon>Pseudomonadati</taxon>
        <taxon>Bacteroidota</taxon>
        <taxon>Cytophagia</taxon>
        <taxon>Cytophagales</taxon>
        <taxon>Flammeovirgaceae</taxon>
        <taxon>Flammeovirga</taxon>
    </lineage>
</organism>
<comment type="caution">
    <text evidence="2">The sequence shown here is derived from an EMBL/GenBank/DDBJ whole genome shotgun (WGS) entry which is preliminary data.</text>
</comment>
<sequence>MSNLKEKYLFNPQCNGRTNRGLTVENQPKLNWKFQVPSHPVYGFESMPVKDEDGNIYVGNHNGSLYKLNPEGRLLNTFQTKYKIFSTPITIGNRCYFASGDGYVYSLDEKGNLAWKTQVSNEPLLKKPSYLQSVIRQYIKRDKSKFSIGTVRTWASMNFDSKGRLYINTAGTGVNVLDINGNIIKQLSTKYKFPLSGVSFLENDDFVFCDEKEVVYAYDNNFKQKWTYNIDKTYNLWSNPVVCLEKKLIFLAGSKSDESIIVCLNFEGRKVWEIKIDSEIRGTSTLNHKGQLIVPCFDGNLLFLDQENGQLQEKVNLTSCDRALWTSPIVDKNNNIYVTVKTSRTEGKLNIINNDFKIIHTIDCGKTLSPPTIDEHNNLFFGDWNGYLYSYNFFD</sequence>
<accession>A0A7X8SPF6</accession>
<evidence type="ECO:0000313" key="2">
    <source>
        <dbReference type="EMBL" id="NLR93939.1"/>
    </source>
</evidence>
<dbReference type="Gene3D" id="2.40.128.630">
    <property type="match status" value="1"/>
</dbReference>
<evidence type="ECO:0000313" key="3">
    <source>
        <dbReference type="Proteomes" id="UP000585050"/>
    </source>
</evidence>
<dbReference type="Proteomes" id="UP000585050">
    <property type="component" value="Unassembled WGS sequence"/>
</dbReference>
<name>A0A7X8SPF6_9BACT</name>
<dbReference type="InterPro" id="IPR002372">
    <property type="entry name" value="PQQ_rpt_dom"/>
</dbReference>
<dbReference type="PANTHER" id="PTHR34512">
    <property type="entry name" value="CELL SURFACE PROTEIN"/>
    <property type="match status" value="1"/>
</dbReference>
<dbReference type="RefSeq" id="WP_168884643.1">
    <property type="nucleotide sequence ID" value="NZ_JABAIL010000008.1"/>
</dbReference>
<dbReference type="SMART" id="SM00564">
    <property type="entry name" value="PQQ"/>
    <property type="match status" value="4"/>
</dbReference>
<dbReference type="PANTHER" id="PTHR34512:SF30">
    <property type="entry name" value="OUTER MEMBRANE PROTEIN ASSEMBLY FACTOR BAMB"/>
    <property type="match status" value="1"/>
</dbReference>
<protein>
    <submittedName>
        <fullName evidence="2">PQQ-binding-like beta-propeller repeat protein</fullName>
    </submittedName>
</protein>
<proteinExistence type="predicted"/>
<evidence type="ECO:0000259" key="1">
    <source>
        <dbReference type="Pfam" id="PF13360"/>
    </source>
</evidence>
<reference evidence="2 3" key="1">
    <citation type="submission" date="2020-04" db="EMBL/GenBank/DDBJ databases">
        <title>Flammeovirga sp. SR4, a novel species isolated from seawater.</title>
        <authorList>
            <person name="Wang X."/>
        </authorList>
    </citation>
    <scope>NUCLEOTIDE SEQUENCE [LARGE SCALE GENOMIC DNA]</scope>
    <source>
        <strain evidence="2 3">SR4</strain>
    </source>
</reference>
<feature type="domain" description="Pyrrolo-quinoline quinone repeat" evidence="1">
    <location>
        <begin position="47"/>
        <end position="124"/>
    </location>
</feature>
<dbReference type="InterPro" id="IPR011047">
    <property type="entry name" value="Quinoprotein_ADH-like_sf"/>
</dbReference>
<dbReference type="Gene3D" id="2.130.10.10">
    <property type="entry name" value="YVTN repeat-like/Quinoprotein amine dehydrogenase"/>
    <property type="match status" value="1"/>
</dbReference>